<dbReference type="Proteomes" id="UP001500403">
    <property type="component" value="Unassembled WGS sequence"/>
</dbReference>
<organism evidence="1 2">
    <name type="scientific">Streptomyces enissocaesilis</name>
    <dbReference type="NCBI Taxonomy" id="332589"/>
    <lineage>
        <taxon>Bacteria</taxon>
        <taxon>Bacillati</taxon>
        <taxon>Actinomycetota</taxon>
        <taxon>Actinomycetes</taxon>
        <taxon>Kitasatosporales</taxon>
        <taxon>Streptomycetaceae</taxon>
        <taxon>Streptomyces</taxon>
        <taxon>Streptomyces rochei group</taxon>
    </lineage>
</organism>
<reference evidence="1 2" key="1">
    <citation type="journal article" date="2019" name="Int. J. Syst. Evol. Microbiol.">
        <title>The Global Catalogue of Microorganisms (GCM) 10K type strain sequencing project: providing services to taxonomists for standard genome sequencing and annotation.</title>
        <authorList>
            <consortium name="The Broad Institute Genomics Platform"/>
            <consortium name="The Broad Institute Genome Sequencing Center for Infectious Disease"/>
            <person name="Wu L."/>
            <person name="Ma J."/>
        </authorList>
    </citation>
    <scope>NUCLEOTIDE SEQUENCE [LARGE SCALE GENOMIC DNA]</scope>
    <source>
        <strain evidence="1 2">JCM 9088</strain>
    </source>
</reference>
<accession>A0ABN3XQF8</accession>
<comment type="caution">
    <text evidence="1">The sequence shown here is derived from an EMBL/GenBank/DDBJ whole genome shotgun (WGS) entry which is preliminary data.</text>
</comment>
<sequence length="207" mass="21786">MDIGYAQLPVPGGGDAPVGPSALAALASAIDPHLLQHVANLAERNSLYATAPLHTAVLAANGSLWIKTSATENVWTTIYEPDPPWRPISMRAGYQGGAYTPQARRIGNRVWLRGRIERTDNAVIPNGGVAIATVPDDCIPRLQIGTYPATASLAGDIVIGVGKLEVLEAGMSSSLGGEGTVVWWSQDGETATSGTPWVNISGEYWLD</sequence>
<gene>
    <name evidence="1" type="ORF">GCM10010446_65150</name>
</gene>
<name>A0ABN3XQF8_9ACTN</name>
<protein>
    <submittedName>
        <fullName evidence="1">Uncharacterized protein</fullName>
    </submittedName>
</protein>
<keyword evidence="2" id="KW-1185">Reference proteome</keyword>
<dbReference type="EMBL" id="BAAAUD010000103">
    <property type="protein sequence ID" value="GAA2971356.1"/>
    <property type="molecule type" value="Genomic_DNA"/>
</dbReference>
<evidence type="ECO:0000313" key="2">
    <source>
        <dbReference type="Proteomes" id="UP001500403"/>
    </source>
</evidence>
<proteinExistence type="predicted"/>
<dbReference type="RefSeq" id="WP_344500359.1">
    <property type="nucleotide sequence ID" value="NZ_BAAAUD010000103.1"/>
</dbReference>
<evidence type="ECO:0000313" key="1">
    <source>
        <dbReference type="EMBL" id="GAA2971356.1"/>
    </source>
</evidence>